<feature type="domain" description="EF-hand" evidence="4">
    <location>
        <begin position="474"/>
        <end position="506"/>
    </location>
</feature>
<dbReference type="PROSITE" id="PS50031">
    <property type="entry name" value="EH"/>
    <property type="match status" value="2"/>
</dbReference>
<feature type="region of interest" description="Disordered" evidence="2">
    <location>
        <begin position="124"/>
        <end position="168"/>
    </location>
</feature>
<dbReference type="SUPFAM" id="SSF47473">
    <property type="entry name" value="EF-hand"/>
    <property type="match status" value="2"/>
</dbReference>
<dbReference type="SMART" id="SM00054">
    <property type="entry name" value="EFh"/>
    <property type="match status" value="4"/>
</dbReference>
<dbReference type="Pfam" id="PF12763">
    <property type="entry name" value="EH"/>
    <property type="match status" value="2"/>
</dbReference>
<dbReference type="Gene3D" id="1.10.238.10">
    <property type="entry name" value="EF-hand"/>
    <property type="match status" value="2"/>
</dbReference>
<dbReference type="GO" id="GO:0005737">
    <property type="term" value="C:cytoplasm"/>
    <property type="evidence" value="ECO:0007669"/>
    <property type="project" value="TreeGrafter"/>
</dbReference>
<evidence type="ECO:0000256" key="2">
    <source>
        <dbReference type="SAM" id="MobiDB-lite"/>
    </source>
</evidence>
<feature type="compositionally biased region" description="Low complexity" evidence="2">
    <location>
        <begin position="233"/>
        <end position="248"/>
    </location>
</feature>
<feature type="compositionally biased region" description="Polar residues" evidence="2">
    <location>
        <begin position="377"/>
        <end position="429"/>
    </location>
</feature>
<evidence type="ECO:0000256" key="1">
    <source>
        <dbReference type="SAM" id="Coils"/>
    </source>
</evidence>
<feature type="domain" description="EH" evidence="3">
    <location>
        <begin position="10"/>
        <end position="100"/>
    </location>
</feature>
<comment type="caution">
    <text evidence="5">The sequence shown here is derived from an EMBL/GenBank/DDBJ whole genome shotgun (WGS) entry which is preliminary data.</text>
</comment>
<dbReference type="PANTHER" id="PTHR11216:SF161">
    <property type="entry name" value="CALCIUM-BINDING EF HAND FAMILY PROTEIN"/>
    <property type="match status" value="1"/>
</dbReference>
<dbReference type="GO" id="GO:0006897">
    <property type="term" value="P:endocytosis"/>
    <property type="evidence" value="ECO:0007669"/>
    <property type="project" value="TreeGrafter"/>
</dbReference>
<feature type="region of interest" description="Disordered" evidence="2">
    <location>
        <begin position="298"/>
        <end position="340"/>
    </location>
</feature>
<keyword evidence="1" id="KW-0175">Coiled coil</keyword>
<feature type="domain" description="EF-hand" evidence="4">
    <location>
        <begin position="9"/>
        <end position="44"/>
    </location>
</feature>
<dbReference type="PANTHER" id="PTHR11216">
    <property type="entry name" value="EH DOMAIN"/>
    <property type="match status" value="1"/>
</dbReference>
<feature type="compositionally biased region" description="Polar residues" evidence="2">
    <location>
        <begin position="211"/>
        <end position="223"/>
    </location>
</feature>
<feature type="compositionally biased region" description="Polar residues" evidence="2">
    <location>
        <begin position="867"/>
        <end position="880"/>
    </location>
</feature>
<accession>A0A540NTD4</accession>
<feature type="region of interest" description="Disordered" evidence="2">
    <location>
        <begin position="547"/>
        <end position="593"/>
    </location>
</feature>
<dbReference type="GO" id="GO:0005634">
    <property type="term" value="C:nucleus"/>
    <property type="evidence" value="ECO:0007669"/>
    <property type="project" value="TreeGrafter"/>
</dbReference>
<feature type="compositionally biased region" description="Polar residues" evidence="2">
    <location>
        <begin position="182"/>
        <end position="202"/>
    </location>
</feature>
<dbReference type="InterPro" id="IPR011992">
    <property type="entry name" value="EF-hand-dom_pair"/>
</dbReference>
<dbReference type="CDD" id="cd00052">
    <property type="entry name" value="EH"/>
    <property type="match status" value="2"/>
</dbReference>
<feature type="compositionally biased region" description="Polar residues" evidence="2">
    <location>
        <begin position="274"/>
        <end position="284"/>
    </location>
</feature>
<feature type="region of interest" description="Disordered" evidence="2">
    <location>
        <begin position="376"/>
        <end position="432"/>
    </location>
</feature>
<feature type="domain" description="EH" evidence="3">
    <location>
        <begin position="438"/>
        <end position="521"/>
    </location>
</feature>
<dbReference type="GO" id="GO:0016197">
    <property type="term" value="P:endosomal transport"/>
    <property type="evidence" value="ECO:0007669"/>
    <property type="project" value="TreeGrafter"/>
</dbReference>
<dbReference type="InterPro" id="IPR002048">
    <property type="entry name" value="EF_hand_dom"/>
</dbReference>
<dbReference type="STRING" id="106549.A0A540NTD4"/>
<feature type="compositionally biased region" description="Basic and acidic residues" evidence="2">
    <location>
        <begin position="1049"/>
        <end position="1058"/>
    </location>
</feature>
<feature type="coiled-coil region" evidence="1">
    <location>
        <begin position="611"/>
        <end position="722"/>
    </location>
</feature>
<feature type="region of interest" description="Disordered" evidence="2">
    <location>
        <begin position="182"/>
        <end position="284"/>
    </location>
</feature>
<feature type="compositionally biased region" description="Basic and acidic residues" evidence="2">
    <location>
        <begin position="1173"/>
        <end position="1184"/>
    </location>
</feature>
<proteinExistence type="predicted"/>
<feature type="region of interest" description="Disordered" evidence="2">
    <location>
        <begin position="1001"/>
        <end position="1020"/>
    </location>
</feature>
<dbReference type="PROSITE" id="PS50222">
    <property type="entry name" value="EF_HAND_2"/>
    <property type="match status" value="3"/>
</dbReference>
<dbReference type="EMBL" id="VIEB01000008">
    <property type="protein sequence ID" value="TQE13913.1"/>
    <property type="molecule type" value="Genomic_DNA"/>
</dbReference>
<evidence type="ECO:0000259" key="3">
    <source>
        <dbReference type="PROSITE" id="PS50031"/>
    </source>
</evidence>
<dbReference type="AlphaFoldDB" id="A0A540NTD4"/>
<dbReference type="SMART" id="SM00027">
    <property type="entry name" value="EH"/>
    <property type="match status" value="2"/>
</dbReference>
<name>A0A540NTD4_MALBA</name>
<evidence type="ECO:0000313" key="5">
    <source>
        <dbReference type="EMBL" id="TQE13913.1"/>
    </source>
</evidence>
<dbReference type="GO" id="GO:0005886">
    <property type="term" value="C:plasma membrane"/>
    <property type="evidence" value="ECO:0007669"/>
    <property type="project" value="TreeGrafter"/>
</dbReference>
<gene>
    <name evidence="5" type="ORF">C1H46_000544</name>
</gene>
<feature type="compositionally biased region" description="Basic and acidic residues" evidence="2">
    <location>
        <begin position="894"/>
        <end position="911"/>
    </location>
</feature>
<sequence length="1184" mass="127644">MASAQNQSANVDLFDAYFRRADLDRDGRISGNEAVAFFQGSGLPKQVLAQIWAHADQRETGFLGRAEFYNALRLVTVAQSKRELTPEMVKAALYGPAAAKIPAPKINLAATPAPQFNSAAAAPATQGGAVTPTSSQNLGFRGPQVTPQYSSFGAAPATQGGAVTPTASQDFEFRGPQIRSQFNSAPTATQGGAVTPTSSQNLGFRGLPPSLNVNQQNFISQDGKSIRPPVPPSSSDSQPTQGAAAPGFPSGGSVGGPQPQNSSVSNDWVGGRASGSTTGIPSQVVNKGITPSAIQDVFGQATSGPTDSLPPRPQAGSGIRPPGPPTKDSKPSNISGNGFAPDSSIGVNVFSATPSHPKQNFPLGSVPVSSTIVPVSAGTQSSASPSTQVGGEPQPSQSFAKANNQVSAQTSASGVSPRAGNSASSQSHMSWPRMIQTDVQKYTNIFVKVDTDRDGKITGEQARDLFLKWGLPREVLKQVWDLSDQDNDSMLSVREFCVALYLMERFREGRPLPAVLPSNVMFDLSNIFQPANNYSNAGNLAWRPASGFQQQQPMPGPGARHMAPPAGGRPPKPVAPSHAVERQQANQQKPRVPELEKHLVNQLSTEEVNSLNSKFKEATEADKKVEELEKEILDAREKIEYFRVKMQELVLYKSRCDNRLNEITERASADRREAESLAKKYEEKYKQAGDVASKLTIEEATFRDLQVKKMELYRAIVKMEQEGDGDGTLQDRVDHIQLDLDGLVKTLNERCKKYGLRGKPTTLTELPFGWQPGIQEGAADWDEDWDKFEDEGFTCVKELTLDVSNVLAPPKQKSSSVQKEKAPQVESPTTASSLKVDVKSEKPQSADAKVVENGAAYDKNEDESAKSAPNSPFASSTVGSPSREFSDSNYGKTTDADASPHNKESQSHDHAGAGSVFSGDKGSDEPAWGTFDNNDDVDSVWGFNAVSTTKDMDQESDKDHYFSGPGEFGLNPIRTGSSQGGGFSQKSRPFTFDDSVPSTPLSAFNSGYSPPRYKDSSEPSFDTFSRFDSFRSTQDTGFFPQPETLGRFDSMHSSRDFDQGNGFPTFDDIPDPFGSSAPFRSSLDSQTPRRDSDPFGSSGPFRTSLDSQTPRRESDFFGSSAAPFRTSFDSQTSRGDSDAFGSSPFRTSFDGQTPRRDSDPFGSSGPFRTSLETPRKDSDHWSAF</sequence>
<evidence type="ECO:0000313" key="6">
    <source>
        <dbReference type="Proteomes" id="UP000315295"/>
    </source>
</evidence>
<evidence type="ECO:0000259" key="4">
    <source>
        <dbReference type="PROSITE" id="PS50222"/>
    </source>
</evidence>
<feature type="compositionally biased region" description="Low complexity" evidence="2">
    <location>
        <begin position="124"/>
        <end position="133"/>
    </location>
</feature>
<feature type="domain" description="EF-hand" evidence="4">
    <location>
        <begin position="437"/>
        <end position="472"/>
    </location>
</feature>
<organism evidence="5 6">
    <name type="scientific">Malus baccata</name>
    <name type="common">Siberian crab apple</name>
    <name type="synonym">Pyrus baccata</name>
    <dbReference type="NCBI Taxonomy" id="106549"/>
    <lineage>
        <taxon>Eukaryota</taxon>
        <taxon>Viridiplantae</taxon>
        <taxon>Streptophyta</taxon>
        <taxon>Embryophyta</taxon>
        <taxon>Tracheophyta</taxon>
        <taxon>Spermatophyta</taxon>
        <taxon>Magnoliopsida</taxon>
        <taxon>eudicotyledons</taxon>
        <taxon>Gunneridae</taxon>
        <taxon>Pentapetalae</taxon>
        <taxon>rosids</taxon>
        <taxon>fabids</taxon>
        <taxon>Rosales</taxon>
        <taxon>Rosaceae</taxon>
        <taxon>Amygdaloideae</taxon>
        <taxon>Maleae</taxon>
        <taxon>Malus</taxon>
    </lineage>
</organism>
<dbReference type="Proteomes" id="UP000315295">
    <property type="component" value="Unassembled WGS sequence"/>
</dbReference>
<feature type="region of interest" description="Disordered" evidence="2">
    <location>
        <begin position="809"/>
        <end position="995"/>
    </location>
</feature>
<keyword evidence="6" id="KW-1185">Reference proteome</keyword>
<dbReference type="InterPro" id="IPR000261">
    <property type="entry name" value="EH_dom"/>
</dbReference>
<reference evidence="5 6" key="1">
    <citation type="journal article" date="2019" name="G3 (Bethesda)">
        <title>Sequencing of a Wild Apple (Malus baccata) Genome Unravels the Differences Between Cultivated and Wild Apple Species Regarding Disease Resistance and Cold Tolerance.</title>
        <authorList>
            <person name="Chen X."/>
        </authorList>
    </citation>
    <scope>NUCLEOTIDE SEQUENCE [LARGE SCALE GENOMIC DNA]</scope>
    <source>
        <strain evidence="6">cv. Shandingzi</strain>
        <tissue evidence="5">Leaves</tissue>
    </source>
</reference>
<protein>
    <submittedName>
        <fullName evidence="5">Uncharacterized protein</fullName>
    </submittedName>
</protein>
<dbReference type="GO" id="GO:0005509">
    <property type="term" value="F:calcium ion binding"/>
    <property type="evidence" value="ECO:0007669"/>
    <property type="project" value="InterPro"/>
</dbReference>
<feature type="compositionally biased region" description="Basic and acidic residues" evidence="2">
    <location>
        <begin position="950"/>
        <end position="961"/>
    </location>
</feature>
<feature type="region of interest" description="Disordered" evidence="2">
    <location>
        <begin position="1032"/>
        <end position="1184"/>
    </location>
</feature>